<evidence type="ECO:0000313" key="8">
    <source>
        <dbReference type="Proteomes" id="UP001056426"/>
    </source>
</evidence>
<reference evidence="7" key="1">
    <citation type="submission" date="2022-05" db="EMBL/GenBank/DDBJ databases">
        <authorList>
            <person name="Sun X."/>
        </authorList>
    </citation>
    <scope>NUCLEOTIDE SEQUENCE</scope>
    <source>
        <strain evidence="7">Ai-910</strain>
    </source>
</reference>
<dbReference type="GO" id="GO:0005886">
    <property type="term" value="C:plasma membrane"/>
    <property type="evidence" value="ECO:0007669"/>
    <property type="project" value="UniProtKB-SubCell"/>
</dbReference>
<accession>A0A9J6ZMN2</accession>
<evidence type="ECO:0000256" key="5">
    <source>
        <dbReference type="ARBA" id="ARBA00023136"/>
    </source>
</evidence>
<evidence type="ECO:0000256" key="4">
    <source>
        <dbReference type="ARBA" id="ARBA00022679"/>
    </source>
</evidence>
<keyword evidence="8" id="KW-1185">Reference proteome</keyword>
<dbReference type="PANTHER" id="PTHR30606:SF9">
    <property type="entry name" value="LIPID A BIOSYNTHESIS LAUROYLTRANSFERASE"/>
    <property type="match status" value="1"/>
</dbReference>
<sequence length="332" mass="38036">MNFKKWWKKARRGIKYPILVFLIKSFVLVVRLVPRKAVLAFCRAVGQLAFTMARSNRKKTVNNLSHIYGNKLSQVEIKDLARSVFVHQAMNFGDYIKTLHCTTREGFAGIIDIEGEEHLKAAYEQGRGVICLMSHTGSWEFSAIILPVMGYSTSALSRPLPNPRIDKLIVEARQRRGMKNISRGKAYPKLIDAINSGDCLIIMIDQDTTAPSVFVDFLGRRAYTPVGAARLALDTKAPVVPMFMRRKADNTHQFTILPPVDLIDTGDRENDLLENTRVYSNIISDFIDKYPDQWVWMHERWKTTPESQKLFVEKLEAKKRAEKERLLKEGHK</sequence>
<evidence type="ECO:0000256" key="2">
    <source>
        <dbReference type="ARBA" id="ARBA00022475"/>
    </source>
</evidence>
<reference evidence="7" key="2">
    <citation type="submission" date="2022-06" db="EMBL/GenBank/DDBJ databases">
        <title>Xiashengella guii gen. nov. sp. nov., a bacterium isolated form anaerobic digestion tank.</title>
        <authorList>
            <person name="Huang H."/>
        </authorList>
    </citation>
    <scope>NUCLEOTIDE SEQUENCE</scope>
    <source>
        <strain evidence="7">Ai-910</strain>
    </source>
</reference>
<dbReference type="CDD" id="cd07984">
    <property type="entry name" value="LPLAT_LABLAT-like"/>
    <property type="match status" value="1"/>
</dbReference>
<keyword evidence="4" id="KW-0808">Transferase</keyword>
<keyword evidence="3" id="KW-0997">Cell inner membrane</keyword>
<gene>
    <name evidence="7" type="ORF">M9189_06575</name>
</gene>
<name>A0A9J6ZMN2_9BACT</name>
<keyword evidence="6 7" id="KW-0012">Acyltransferase</keyword>
<dbReference type="GO" id="GO:0016746">
    <property type="term" value="F:acyltransferase activity"/>
    <property type="evidence" value="ECO:0007669"/>
    <property type="project" value="UniProtKB-KW"/>
</dbReference>
<dbReference type="GO" id="GO:0009247">
    <property type="term" value="P:glycolipid biosynthetic process"/>
    <property type="evidence" value="ECO:0007669"/>
    <property type="project" value="UniProtKB-ARBA"/>
</dbReference>
<dbReference type="PANTHER" id="PTHR30606">
    <property type="entry name" value="LIPID A BIOSYNTHESIS LAUROYL ACYLTRANSFERASE"/>
    <property type="match status" value="1"/>
</dbReference>
<evidence type="ECO:0000256" key="3">
    <source>
        <dbReference type="ARBA" id="ARBA00022519"/>
    </source>
</evidence>
<keyword evidence="5" id="KW-0472">Membrane</keyword>
<dbReference type="Pfam" id="PF03279">
    <property type="entry name" value="Lip_A_acyltrans"/>
    <property type="match status" value="1"/>
</dbReference>
<dbReference type="KEGG" id="alkq:M9189_06575"/>
<dbReference type="Proteomes" id="UP001056426">
    <property type="component" value="Chromosome"/>
</dbReference>
<dbReference type="PIRSF" id="PIRSF026649">
    <property type="entry name" value="MsbB"/>
    <property type="match status" value="1"/>
</dbReference>
<dbReference type="EMBL" id="CP098400">
    <property type="protein sequence ID" value="URW78528.1"/>
    <property type="molecule type" value="Genomic_DNA"/>
</dbReference>
<dbReference type="RefSeq" id="WP_250721892.1">
    <property type="nucleotide sequence ID" value="NZ_CP098400.1"/>
</dbReference>
<organism evidence="7 8">
    <name type="scientific">Xiashengella succiniciproducens</name>
    <dbReference type="NCBI Taxonomy" id="2949635"/>
    <lineage>
        <taxon>Bacteria</taxon>
        <taxon>Pseudomonadati</taxon>
        <taxon>Bacteroidota</taxon>
        <taxon>Bacteroidia</taxon>
        <taxon>Marinilabiliales</taxon>
        <taxon>Marinilabiliaceae</taxon>
        <taxon>Xiashengella</taxon>
    </lineage>
</organism>
<dbReference type="AlphaFoldDB" id="A0A9J6ZMN2"/>
<evidence type="ECO:0000256" key="1">
    <source>
        <dbReference type="ARBA" id="ARBA00004533"/>
    </source>
</evidence>
<evidence type="ECO:0000256" key="6">
    <source>
        <dbReference type="ARBA" id="ARBA00023315"/>
    </source>
</evidence>
<comment type="subcellular location">
    <subcellularLocation>
        <location evidence="1">Cell inner membrane</location>
    </subcellularLocation>
</comment>
<proteinExistence type="predicted"/>
<protein>
    <submittedName>
        <fullName evidence="7">Lysophospholipid acyltransferase family protein</fullName>
    </submittedName>
</protein>
<keyword evidence="2" id="KW-1003">Cell membrane</keyword>
<evidence type="ECO:0000313" key="7">
    <source>
        <dbReference type="EMBL" id="URW78528.1"/>
    </source>
</evidence>
<dbReference type="InterPro" id="IPR004960">
    <property type="entry name" value="LipA_acyltrans"/>
</dbReference>